<dbReference type="OrthoDB" id="2419869at2759"/>
<sequence length="115" mass="12144">MAGAAIIATGGMATPVIGDLVYGDGKLIKTAAYEYDDEFFEVVGDFIEDVGIDSLTSGLFSLRIQTAGLLAAKEIAQNGRISHSFNLGCIAIAHHANNKCMEISYNDCPICEGVL</sequence>
<dbReference type="AlphaFoldDB" id="A0A397S9S1"/>
<dbReference type="EMBL" id="QKYT01000851">
    <property type="protein sequence ID" value="RIA81065.1"/>
    <property type="molecule type" value="Genomic_DNA"/>
</dbReference>
<reference evidence="1 2" key="1">
    <citation type="submission" date="2018-06" db="EMBL/GenBank/DDBJ databases">
        <title>Comparative genomics reveals the genomic features of Rhizophagus irregularis, R. cerebriforme, R. diaphanum and Gigaspora rosea, and their symbiotic lifestyle signature.</title>
        <authorList>
            <person name="Morin E."/>
            <person name="San Clemente H."/>
            <person name="Chen E.C.H."/>
            <person name="De La Providencia I."/>
            <person name="Hainaut M."/>
            <person name="Kuo A."/>
            <person name="Kohler A."/>
            <person name="Murat C."/>
            <person name="Tang N."/>
            <person name="Roy S."/>
            <person name="Loubradou J."/>
            <person name="Henrissat B."/>
            <person name="Grigoriev I.V."/>
            <person name="Corradi N."/>
            <person name="Roux C."/>
            <person name="Martin F.M."/>
        </authorList>
    </citation>
    <scope>NUCLEOTIDE SEQUENCE [LARGE SCALE GENOMIC DNA]</scope>
    <source>
        <strain evidence="1 2">DAOM 227022</strain>
    </source>
</reference>
<comment type="caution">
    <text evidence="1">The sequence shown here is derived from an EMBL/GenBank/DDBJ whole genome shotgun (WGS) entry which is preliminary data.</text>
</comment>
<keyword evidence="2" id="KW-1185">Reference proteome</keyword>
<accession>A0A397S9S1</accession>
<organism evidence="1 2">
    <name type="scientific">Glomus cerebriforme</name>
    <dbReference type="NCBI Taxonomy" id="658196"/>
    <lineage>
        <taxon>Eukaryota</taxon>
        <taxon>Fungi</taxon>
        <taxon>Fungi incertae sedis</taxon>
        <taxon>Mucoromycota</taxon>
        <taxon>Glomeromycotina</taxon>
        <taxon>Glomeromycetes</taxon>
        <taxon>Glomerales</taxon>
        <taxon>Glomeraceae</taxon>
        <taxon>Glomus</taxon>
    </lineage>
</organism>
<name>A0A397S9S1_9GLOM</name>
<gene>
    <name evidence="1" type="ORF">C1645_837570</name>
</gene>
<evidence type="ECO:0000313" key="2">
    <source>
        <dbReference type="Proteomes" id="UP000265703"/>
    </source>
</evidence>
<evidence type="ECO:0000313" key="1">
    <source>
        <dbReference type="EMBL" id="RIA81065.1"/>
    </source>
</evidence>
<protein>
    <submittedName>
        <fullName evidence="1">Uncharacterized protein</fullName>
    </submittedName>
</protein>
<proteinExistence type="predicted"/>
<dbReference type="Proteomes" id="UP000265703">
    <property type="component" value="Unassembled WGS sequence"/>
</dbReference>